<dbReference type="AlphaFoldDB" id="A0A9X3NCV7"/>
<reference evidence="1" key="1">
    <citation type="submission" date="2022-10" db="EMBL/GenBank/DDBJ databases">
        <title>The WGS of Solirubrobacter phytolaccae KCTC 29190.</title>
        <authorList>
            <person name="Jiang Z."/>
        </authorList>
    </citation>
    <scope>NUCLEOTIDE SEQUENCE</scope>
    <source>
        <strain evidence="1">KCTC 29190</strain>
    </source>
</reference>
<dbReference type="EMBL" id="JAPDDP010000068">
    <property type="protein sequence ID" value="MDA0184118.1"/>
    <property type="molecule type" value="Genomic_DNA"/>
</dbReference>
<gene>
    <name evidence="1" type="ORF">OJ997_27665</name>
</gene>
<evidence type="ECO:0000313" key="2">
    <source>
        <dbReference type="Proteomes" id="UP001147653"/>
    </source>
</evidence>
<dbReference type="RefSeq" id="WP_270028535.1">
    <property type="nucleotide sequence ID" value="NZ_JAPDDP010000068.1"/>
</dbReference>
<organism evidence="1 2">
    <name type="scientific">Solirubrobacter phytolaccae</name>
    <dbReference type="NCBI Taxonomy" id="1404360"/>
    <lineage>
        <taxon>Bacteria</taxon>
        <taxon>Bacillati</taxon>
        <taxon>Actinomycetota</taxon>
        <taxon>Thermoleophilia</taxon>
        <taxon>Solirubrobacterales</taxon>
        <taxon>Solirubrobacteraceae</taxon>
        <taxon>Solirubrobacter</taxon>
    </lineage>
</organism>
<name>A0A9X3NCV7_9ACTN</name>
<proteinExistence type="predicted"/>
<accession>A0A9X3NCV7</accession>
<evidence type="ECO:0000313" key="1">
    <source>
        <dbReference type="EMBL" id="MDA0184118.1"/>
    </source>
</evidence>
<sequence length="71" mass="7909">MATITDRTARVPRLALSVSEACEAIGCGWDFFNAHVAPDLRIVRRGSKKLIAITELQRWLDENAERVLEGA</sequence>
<dbReference type="Proteomes" id="UP001147653">
    <property type="component" value="Unassembled WGS sequence"/>
</dbReference>
<comment type="caution">
    <text evidence="1">The sequence shown here is derived from an EMBL/GenBank/DDBJ whole genome shotgun (WGS) entry which is preliminary data.</text>
</comment>
<keyword evidence="2" id="KW-1185">Reference proteome</keyword>
<protein>
    <submittedName>
        <fullName evidence="1">Uncharacterized protein</fullName>
    </submittedName>
</protein>